<gene>
    <name evidence="5" type="ORF">Csa_7G019900</name>
</gene>
<dbReference type="Pfam" id="PF03330">
    <property type="entry name" value="DPBB_1"/>
    <property type="match status" value="1"/>
</dbReference>
<feature type="domain" description="Expansin-like EG45" evidence="3">
    <location>
        <begin position="40"/>
        <end position="135"/>
    </location>
</feature>
<evidence type="ECO:0000313" key="6">
    <source>
        <dbReference type="Proteomes" id="UP000029981"/>
    </source>
</evidence>
<accession>A0A0A0K0S3</accession>
<feature type="signal peptide" evidence="2">
    <location>
        <begin position="1"/>
        <end position="18"/>
    </location>
</feature>
<dbReference type="InterPro" id="IPR036749">
    <property type="entry name" value="Expansin_CBD_sf"/>
</dbReference>
<dbReference type="InterPro" id="IPR007117">
    <property type="entry name" value="Expansin_CBD"/>
</dbReference>
<comment type="similarity">
    <text evidence="1">Belongs to the expansin family.</text>
</comment>
<dbReference type="STRING" id="3659.A0A0A0K0S3"/>
<keyword evidence="2" id="KW-0732">Signal</keyword>
<dbReference type="AlphaFoldDB" id="A0A0A0K0S3"/>
<organism evidence="5 6">
    <name type="scientific">Cucumis sativus</name>
    <name type="common">Cucumber</name>
    <dbReference type="NCBI Taxonomy" id="3659"/>
    <lineage>
        <taxon>Eukaryota</taxon>
        <taxon>Viridiplantae</taxon>
        <taxon>Streptophyta</taxon>
        <taxon>Embryophyta</taxon>
        <taxon>Tracheophyta</taxon>
        <taxon>Spermatophyta</taxon>
        <taxon>Magnoliopsida</taxon>
        <taxon>eudicotyledons</taxon>
        <taxon>Gunneridae</taxon>
        <taxon>Pentapetalae</taxon>
        <taxon>rosids</taxon>
        <taxon>fabids</taxon>
        <taxon>Cucurbitales</taxon>
        <taxon>Cucurbitaceae</taxon>
        <taxon>Benincaseae</taxon>
        <taxon>Cucumis</taxon>
    </lineage>
</organism>
<dbReference type="PANTHER" id="PTHR31692">
    <property type="entry name" value="EXPANSIN-B3"/>
    <property type="match status" value="1"/>
</dbReference>
<dbReference type="SUPFAM" id="SSF49590">
    <property type="entry name" value="PHL pollen allergen"/>
    <property type="match status" value="1"/>
</dbReference>
<reference evidence="5 6" key="1">
    <citation type="journal article" date="2009" name="Nat. Genet.">
        <title>The genome of the cucumber, Cucumis sativus L.</title>
        <authorList>
            <person name="Huang S."/>
            <person name="Li R."/>
            <person name="Zhang Z."/>
            <person name="Li L."/>
            <person name="Gu X."/>
            <person name="Fan W."/>
            <person name="Lucas W.J."/>
            <person name="Wang X."/>
            <person name="Xie B."/>
            <person name="Ni P."/>
            <person name="Ren Y."/>
            <person name="Zhu H."/>
            <person name="Li J."/>
            <person name="Lin K."/>
            <person name="Jin W."/>
            <person name="Fei Z."/>
            <person name="Li G."/>
            <person name="Staub J."/>
            <person name="Kilian A."/>
            <person name="van der Vossen E.A."/>
            <person name="Wu Y."/>
            <person name="Guo J."/>
            <person name="He J."/>
            <person name="Jia Z."/>
            <person name="Ren Y."/>
            <person name="Tian G."/>
            <person name="Lu Y."/>
            <person name="Ruan J."/>
            <person name="Qian W."/>
            <person name="Wang M."/>
            <person name="Huang Q."/>
            <person name="Li B."/>
            <person name="Xuan Z."/>
            <person name="Cao J."/>
            <person name="Asan"/>
            <person name="Wu Z."/>
            <person name="Zhang J."/>
            <person name="Cai Q."/>
            <person name="Bai Y."/>
            <person name="Zhao B."/>
            <person name="Han Y."/>
            <person name="Li Y."/>
            <person name="Li X."/>
            <person name="Wang S."/>
            <person name="Shi Q."/>
            <person name="Liu S."/>
            <person name="Cho W.K."/>
            <person name="Kim J.Y."/>
            <person name="Xu Y."/>
            <person name="Heller-Uszynska K."/>
            <person name="Miao H."/>
            <person name="Cheng Z."/>
            <person name="Zhang S."/>
            <person name="Wu J."/>
            <person name="Yang Y."/>
            <person name="Kang H."/>
            <person name="Li M."/>
            <person name="Liang H."/>
            <person name="Ren X."/>
            <person name="Shi Z."/>
            <person name="Wen M."/>
            <person name="Jian M."/>
            <person name="Yang H."/>
            <person name="Zhang G."/>
            <person name="Yang Z."/>
            <person name="Chen R."/>
            <person name="Liu S."/>
            <person name="Li J."/>
            <person name="Ma L."/>
            <person name="Liu H."/>
            <person name="Zhou Y."/>
            <person name="Zhao J."/>
            <person name="Fang X."/>
            <person name="Li G."/>
            <person name="Fang L."/>
            <person name="Li Y."/>
            <person name="Liu D."/>
            <person name="Zheng H."/>
            <person name="Zhang Y."/>
            <person name="Qin N."/>
            <person name="Li Z."/>
            <person name="Yang G."/>
            <person name="Yang S."/>
            <person name="Bolund L."/>
            <person name="Kristiansen K."/>
            <person name="Zheng H."/>
            <person name="Li S."/>
            <person name="Zhang X."/>
            <person name="Yang H."/>
            <person name="Wang J."/>
            <person name="Sun R."/>
            <person name="Zhang B."/>
            <person name="Jiang S."/>
            <person name="Wang J."/>
            <person name="Du Y."/>
            <person name="Li S."/>
        </authorList>
    </citation>
    <scope>NUCLEOTIDE SEQUENCE [LARGE SCALE GENOMIC DNA]</scope>
    <source>
        <strain evidence="6">cv. 9930</strain>
    </source>
</reference>
<dbReference type="InterPro" id="IPR036908">
    <property type="entry name" value="RlpA-like_sf"/>
</dbReference>
<dbReference type="Gene3D" id="2.60.40.760">
    <property type="entry name" value="Expansin, cellulose-binding-like domain"/>
    <property type="match status" value="1"/>
</dbReference>
<protein>
    <recommendedName>
        <fullName evidence="7">Expansin-like EG45 domain-containing protein</fullName>
    </recommendedName>
</protein>
<dbReference type="eggNOG" id="ENOG502QSGZ">
    <property type="taxonomic scope" value="Eukaryota"/>
</dbReference>
<reference evidence="5 6" key="4">
    <citation type="journal article" date="2011" name="BMC Genomics">
        <title>RNA-Seq improves annotation of protein-coding genes in the cucumber genome.</title>
        <authorList>
            <person name="Li Z."/>
            <person name="Zhang Z."/>
            <person name="Yan P."/>
            <person name="Huang S."/>
            <person name="Fei Z."/>
            <person name="Lin K."/>
        </authorList>
    </citation>
    <scope>NUCLEOTIDE SEQUENCE [LARGE SCALE GENOMIC DNA]</scope>
    <source>
        <strain evidence="6">cv. 9930</strain>
    </source>
</reference>
<evidence type="ECO:0000259" key="4">
    <source>
        <dbReference type="PROSITE" id="PS50843"/>
    </source>
</evidence>
<dbReference type="Proteomes" id="UP000029981">
    <property type="component" value="Chromosome 7"/>
</dbReference>
<dbReference type="GO" id="GO:0009653">
    <property type="term" value="P:anatomical structure morphogenesis"/>
    <property type="evidence" value="ECO:0007669"/>
    <property type="project" value="UniProtKB-ARBA"/>
</dbReference>
<sequence length="285" mass="31955">MPFFLLLLFLSLFSSATACDRCIHQAKAAFYQDEAAGLYRGACGYGDLTLQLSNGYFSAIMPPLYKYGAGCGACFQVRCKNEKICSKEGTKIIVTDRNDNTYTGLVLSQKAFGEMAMSGKDGLLLSYGVVDVEFKSEILSKFYDLGVDFPSYSCRIPCEYDNKNLMVRVEEWSQYPNYLAIKLLNQGGQTEIVAIDIAQVGYSNWDYMGRNYGAVWETKKPAPKGPLQLRFVVTSGYDGKYIWAKYVLPADWRPGLVYDTGVQIYDIAKEGCPTEQCGDGQWKRR</sequence>
<dbReference type="PRINTS" id="PR01225">
    <property type="entry name" value="EXPANSNFAMLY"/>
</dbReference>
<feature type="domain" description="Expansin-like CBD" evidence="4">
    <location>
        <begin position="177"/>
        <end position="260"/>
    </location>
</feature>
<dbReference type="InterPro" id="IPR009009">
    <property type="entry name" value="RlpA-like_DPBB"/>
</dbReference>
<dbReference type="GO" id="GO:0005576">
    <property type="term" value="C:extracellular region"/>
    <property type="evidence" value="ECO:0007669"/>
    <property type="project" value="InterPro"/>
</dbReference>
<dbReference type="PANTHER" id="PTHR31692:SF4">
    <property type="entry name" value="EXPANSIN-LIKE A1-RELATED"/>
    <property type="match status" value="1"/>
</dbReference>
<feature type="chain" id="PRO_5001964763" description="Expansin-like EG45 domain-containing protein" evidence="2">
    <location>
        <begin position="19"/>
        <end position="285"/>
    </location>
</feature>
<name>A0A0A0K0S3_CUCSA</name>
<dbReference type="OMA" id="CRIPCEY"/>
<dbReference type="PROSITE" id="PS50842">
    <property type="entry name" value="EXPANSIN_EG45"/>
    <property type="match status" value="1"/>
</dbReference>
<evidence type="ECO:0000313" key="5">
    <source>
        <dbReference type="EMBL" id="KGN43310.1"/>
    </source>
</evidence>
<reference evidence="5 6" key="3">
    <citation type="journal article" date="2010" name="BMC Genomics">
        <title>Transcriptome sequencing and comparative analysis of cucumber flowers with different sex types.</title>
        <authorList>
            <person name="Guo S."/>
            <person name="Zheng Y."/>
            <person name="Joung J.G."/>
            <person name="Liu S."/>
            <person name="Zhang Z."/>
            <person name="Crasta O.R."/>
            <person name="Sobral B.W."/>
            <person name="Xu Y."/>
            <person name="Huang S."/>
            <person name="Fei Z."/>
        </authorList>
    </citation>
    <scope>NUCLEOTIDE SEQUENCE [LARGE SCALE GENOMIC DNA]</scope>
    <source>
        <strain evidence="6">cv. 9930</strain>
    </source>
</reference>
<keyword evidence="6" id="KW-1185">Reference proteome</keyword>
<dbReference type="EMBL" id="CM002928">
    <property type="protein sequence ID" value="KGN43310.1"/>
    <property type="molecule type" value="Genomic_DNA"/>
</dbReference>
<dbReference type="SUPFAM" id="SSF50685">
    <property type="entry name" value="Barwin-like endoglucanases"/>
    <property type="match status" value="1"/>
</dbReference>
<dbReference type="Gene3D" id="2.40.40.10">
    <property type="entry name" value="RlpA-like domain"/>
    <property type="match status" value="1"/>
</dbReference>
<reference evidence="5 6" key="2">
    <citation type="journal article" date="2009" name="PLoS ONE">
        <title>An integrated genetic and cytogenetic map of the cucumber genome.</title>
        <authorList>
            <person name="Ren Y."/>
            <person name="Zhang Z."/>
            <person name="Liu J."/>
            <person name="Staub J.E."/>
            <person name="Han Y."/>
            <person name="Cheng Z."/>
            <person name="Li X."/>
            <person name="Lu J."/>
            <person name="Miao H."/>
            <person name="Kang H."/>
            <person name="Xie B."/>
            <person name="Gu X."/>
            <person name="Wang X."/>
            <person name="Du Y."/>
            <person name="Jin W."/>
            <person name="Huang S."/>
        </authorList>
    </citation>
    <scope>NUCLEOTIDE SEQUENCE [LARGE SCALE GENOMIC DNA]</scope>
    <source>
        <strain evidence="6">cv. 9930</strain>
    </source>
</reference>
<evidence type="ECO:0000256" key="2">
    <source>
        <dbReference type="SAM" id="SignalP"/>
    </source>
</evidence>
<dbReference type="InterPro" id="IPR007118">
    <property type="entry name" value="Expan_Lol_pI"/>
</dbReference>
<evidence type="ECO:0000259" key="3">
    <source>
        <dbReference type="PROSITE" id="PS50842"/>
    </source>
</evidence>
<dbReference type="Gramene" id="KGN43310">
    <property type="protein sequence ID" value="KGN43310"/>
    <property type="gene ID" value="Csa_7G019900"/>
</dbReference>
<evidence type="ECO:0008006" key="7">
    <source>
        <dbReference type="Google" id="ProtNLM"/>
    </source>
</evidence>
<dbReference type="PROSITE" id="PS50843">
    <property type="entry name" value="EXPANSIN_CBD"/>
    <property type="match status" value="1"/>
</dbReference>
<dbReference type="Pfam" id="PF01357">
    <property type="entry name" value="Expansin_C"/>
    <property type="match status" value="1"/>
</dbReference>
<evidence type="ECO:0000256" key="1">
    <source>
        <dbReference type="RuleBase" id="RU003460"/>
    </source>
</evidence>
<dbReference type="InterPro" id="IPR007112">
    <property type="entry name" value="Expansin/allergen_DPBB_dom"/>
</dbReference>
<proteinExistence type="inferred from homology"/>